<dbReference type="Pfam" id="PF00057">
    <property type="entry name" value="Ldl_recept_a"/>
    <property type="match status" value="1"/>
</dbReference>
<evidence type="ECO:0000256" key="2">
    <source>
        <dbReference type="PROSITE-ProRule" id="PRU00124"/>
    </source>
</evidence>
<dbReference type="Gene3D" id="2.40.128.620">
    <property type="match status" value="1"/>
</dbReference>
<accession>A0A6A0H171</accession>
<reference evidence="3" key="3">
    <citation type="submission" date="2019-06" db="EMBL/GenBank/DDBJ databases">
        <authorList>
            <person name="Poynton C."/>
            <person name="Hasenbein S."/>
            <person name="Benoit J.B."/>
            <person name="Sepulveda M.S."/>
            <person name="Poelchau M.F."/>
            <person name="Murali S.C."/>
            <person name="Chen S."/>
            <person name="Glastad K.M."/>
            <person name="Werren J.H."/>
            <person name="Vineis J.H."/>
            <person name="Bowen J.L."/>
            <person name="Friedrich M."/>
            <person name="Jones J."/>
            <person name="Robertson H.M."/>
            <person name="Feyereisen R."/>
            <person name="Mechler-Hickson A."/>
            <person name="Mathers N."/>
            <person name="Lee C.E."/>
            <person name="Colbourne J.K."/>
            <person name="Biales A."/>
            <person name="Johnston J.S."/>
            <person name="Wellborn G.A."/>
            <person name="Rosendale A.J."/>
            <person name="Cridge A.G."/>
            <person name="Munoz-Torres M.C."/>
            <person name="Bain P.A."/>
            <person name="Manny A.R."/>
            <person name="Major K.M."/>
            <person name="Lambert F.N."/>
            <person name="Vulpe C.D."/>
            <person name="Tuck P."/>
            <person name="Blalock B.J."/>
            <person name="Lin Y.-Y."/>
            <person name="Smith M.E."/>
            <person name="Ochoa-Acuna H."/>
            <person name="Chen M.-J.M."/>
            <person name="Childers C.P."/>
            <person name="Qu J."/>
            <person name="Dugan S."/>
            <person name="Lee S.L."/>
            <person name="Chao H."/>
            <person name="Dinh H."/>
            <person name="Han Y."/>
            <person name="Doddapaneni H."/>
            <person name="Worley K.C."/>
            <person name="Muzny D.M."/>
            <person name="Gibbs R.A."/>
            <person name="Richards S."/>
        </authorList>
    </citation>
    <scope>NUCLEOTIDE SEQUENCE</scope>
    <source>
        <strain evidence="3">HAZT.00-mixed</strain>
        <tissue evidence="3">Whole organism</tissue>
    </source>
</reference>
<dbReference type="Proteomes" id="UP000711488">
    <property type="component" value="Unassembled WGS sequence"/>
</dbReference>
<protein>
    <recommendedName>
        <fullName evidence="4">Low-density lipoprotein receptor domain class A</fullName>
    </recommendedName>
</protein>
<feature type="disulfide bond" evidence="2">
    <location>
        <begin position="26"/>
        <end position="44"/>
    </location>
</feature>
<comment type="caution">
    <text evidence="3">The sequence shown here is derived from an EMBL/GenBank/DDBJ whole genome shotgun (WGS) entry which is preliminary data.</text>
</comment>
<evidence type="ECO:0008006" key="4">
    <source>
        <dbReference type="Google" id="ProtNLM"/>
    </source>
</evidence>
<evidence type="ECO:0000313" key="3">
    <source>
        <dbReference type="EMBL" id="KAA0195405.1"/>
    </source>
</evidence>
<proteinExistence type="predicted"/>
<dbReference type="PROSITE" id="PS01209">
    <property type="entry name" value="LDLRA_1"/>
    <property type="match status" value="1"/>
</dbReference>
<organism evidence="3">
    <name type="scientific">Hyalella azteca</name>
    <name type="common">Amphipod</name>
    <dbReference type="NCBI Taxonomy" id="294128"/>
    <lineage>
        <taxon>Eukaryota</taxon>
        <taxon>Metazoa</taxon>
        <taxon>Ecdysozoa</taxon>
        <taxon>Arthropoda</taxon>
        <taxon>Crustacea</taxon>
        <taxon>Multicrustacea</taxon>
        <taxon>Malacostraca</taxon>
        <taxon>Eumalacostraca</taxon>
        <taxon>Peracarida</taxon>
        <taxon>Amphipoda</taxon>
        <taxon>Senticaudata</taxon>
        <taxon>Talitrida</taxon>
        <taxon>Talitroidea</taxon>
        <taxon>Hyalellidae</taxon>
        <taxon>Hyalella</taxon>
    </lineage>
</organism>
<dbReference type="SUPFAM" id="SSF57424">
    <property type="entry name" value="LDL receptor-like module"/>
    <property type="match status" value="1"/>
</dbReference>
<dbReference type="InterPro" id="IPR036055">
    <property type="entry name" value="LDL_receptor-like_sf"/>
</dbReference>
<sequence length="147" mass="16331">MGTLAVTTECIKKSVPFLVCSEEFTCDDGQCVKLLQACDDRSDCADGSDESLVRCAISRTFRGGHPNNSSRPPRRQTELSLHVKRFNIVSIDEAAMVVTVSMSFDTLFLPFGLDICEFKLMIRNAGTETPVFSGSVSERWWYSVGNF</sequence>
<gene>
    <name evidence="3" type="ORF">HAZT_HAZT011986</name>
</gene>
<comment type="caution">
    <text evidence="2">Lacks conserved residue(s) required for the propagation of feature annotation.</text>
</comment>
<dbReference type="InterPro" id="IPR023415">
    <property type="entry name" value="LDLR_class-A_CS"/>
</dbReference>
<dbReference type="SMART" id="SM00192">
    <property type="entry name" value="LDLa"/>
    <property type="match status" value="1"/>
</dbReference>
<dbReference type="CDD" id="cd00112">
    <property type="entry name" value="LDLa"/>
    <property type="match status" value="1"/>
</dbReference>
<dbReference type="InterPro" id="IPR002172">
    <property type="entry name" value="LDrepeatLR_classA_rpt"/>
</dbReference>
<reference evidence="3" key="1">
    <citation type="submission" date="2014-08" db="EMBL/GenBank/DDBJ databases">
        <authorList>
            <person name="Murali S."/>
            <person name="Richards S."/>
            <person name="Bandaranaike D."/>
            <person name="Bellair M."/>
            <person name="Blankenburg K."/>
            <person name="Chao H."/>
            <person name="Dinh H."/>
            <person name="Doddapaneni H."/>
            <person name="Dugan-Rocha S."/>
            <person name="Elkadiri S."/>
            <person name="Gnanaolivu R."/>
            <person name="Hughes D."/>
            <person name="Lee S."/>
            <person name="Li M."/>
            <person name="Ming W."/>
            <person name="Munidasa M."/>
            <person name="Muniz J."/>
            <person name="Nguyen L."/>
            <person name="Osuji N."/>
            <person name="Pu L.-L."/>
            <person name="Puazo M."/>
            <person name="Skinner E."/>
            <person name="Qu C."/>
            <person name="Quiroz J."/>
            <person name="Raj R."/>
            <person name="Weissenberger G."/>
            <person name="Xin Y."/>
            <person name="Zou X."/>
            <person name="Han Y."/>
            <person name="Worley K."/>
            <person name="Muzny D."/>
            <person name="Gibbs R."/>
        </authorList>
    </citation>
    <scope>NUCLEOTIDE SEQUENCE</scope>
    <source>
        <strain evidence="3">HAZT.00-mixed</strain>
        <tissue evidence="3">Whole organism</tissue>
    </source>
</reference>
<evidence type="ECO:0000256" key="1">
    <source>
        <dbReference type="ARBA" id="ARBA00023157"/>
    </source>
</evidence>
<dbReference type="EMBL" id="JQDR03009659">
    <property type="protein sequence ID" value="KAA0195405.1"/>
    <property type="molecule type" value="Genomic_DNA"/>
</dbReference>
<dbReference type="PROSITE" id="PS50068">
    <property type="entry name" value="LDLRA_2"/>
    <property type="match status" value="1"/>
</dbReference>
<name>A0A6A0H171_HYAAZ</name>
<dbReference type="AlphaFoldDB" id="A0A6A0H171"/>
<keyword evidence="1 2" id="KW-1015">Disulfide bond</keyword>
<reference evidence="3" key="2">
    <citation type="journal article" date="2018" name="Environ. Sci. Technol.">
        <title>The Toxicogenome of Hyalella azteca: A Model for Sediment Ecotoxicology and Evolutionary Toxicology.</title>
        <authorList>
            <person name="Poynton H.C."/>
            <person name="Hasenbein S."/>
            <person name="Benoit J.B."/>
            <person name="Sepulveda M.S."/>
            <person name="Poelchau M.F."/>
            <person name="Hughes D.S.T."/>
            <person name="Murali S.C."/>
            <person name="Chen S."/>
            <person name="Glastad K.M."/>
            <person name="Goodisman M.A.D."/>
            <person name="Werren J.H."/>
            <person name="Vineis J.H."/>
            <person name="Bowen J.L."/>
            <person name="Friedrich M."/>
            <person name="Jones J."/>
            <person name="Robertson H.M."/>
            <person name="Feyereisen R."/>
            <person name="Mechler-Hickson A."/>
            <person name="Mathers N."/>
            <person name="Lee C.E."/>
            <person name="Colbourne J.K."/>
            <person name="Biales A."/>
            <person name="Johnston J.S."/>
            <person name="Wellborn G.A."/>
            <person name="Rosendale A.J."/>
            <person name="Cridge A.G."/>
            <person name="Munoz-Torres M.C."/>
            <person name="Bain P.A."/>
            <person name="Manny A.R."/>
            <person name="Major K.M."/>
            <person name="Lambert F.N."/>
            <person name="Vulpe C.D."/>
            <person name="Tuck P."/>
            <person name="Blalock B.J."/>
            <person name="Lin Y.Y."/>
            <person name="Smith M.E."/>
            <person name="Ochoa-Acuna H."/>
            <person name="Chen M.M."/>
            <person name="Childers C.P."/>
            <person name="Qu J."/>
            <person name="Dugan S."/>
            <person name="Lee S.L."/>
            <person name="Chao H."/>
            <person name="Dinh H."/>
            <person name="Han Y."/>
            <person name="Doddapaneni H."/>
            <person name="Worley K.C."/>
            <person name="Muzny D.M."/>
            <person name="Gibbs R.A."/>
            <person name="Richards S."/>
        </authorList>
    </citation>
    <scope>NUCLEOTIDE SEQUENCE</scope>
    <source>
        <strain evidence="3">HAZT.00-mixed</strain>
        <tissue evidence="3">Whole organism</tissue>
    </source>
</reference>